<dbReference type="AlphaFoldDB" id="A0A0G1WLU5"/>
<reference evidence="1 2" key="1">
    <citation type="journal article" date="2015" name="Nature">
        <title>rRNA introns, odd ribosomes, and small enigmatic genomes across a large radiation of phyla.</title>
        <authorList>
            <person name="Brown C.T."/>
            <person name="Hug L.A."/>
            <person name="Thomas B.C."/>
            <person name="Sharon I."/>
            <person name="Castelle C.J."/>
            <person name="Singh A."/>
            <person name="Wilkins M.J."/>
            <person name="Williams K.H."/>
            <person name="Banfield J.F."/>
        </authorList>
    </citation>
    <scope>NUCLEOTIDE SEQUENCE [LARGE SCALE GENOMIC DNA]</scope>
</reference>
<organism evidence="1 2">
    <name type="scientific">Candidatus Adlerbacteria bacterium GW2011_GWC1_50_9</name>
    <dbReference type="NCBI Taxonomy" id="1618608"/>
    <lineage>
        <taxon>Bacteria</taxon>
        <taxon>Candidatus Adleribacteriota</taxon>
    </lineage>
</organism>
<sequence length="54" mass="6341">MNVSNQQMKTICKCEKELFLTRVGDQYQDSYSSSCICGRKWMLEDLSEDLIEDK</sequence>
<accession>A0A0G1WLU5</accession>
<dbReference type="Proteomes" id="UP000034201">
    <property type="component" value="Unassembled WGS sequence"/>
</dbReference>
<protein>
    <submittedName>
        <fullName evidence="1">Uncharacterized protein</fullName>
    </submittedName>
</protein>
<evidence type="ECO:0000313" key="1">
    <source>
        <dbReference type="EMBL" id="KKW19803.1"/>
    </source>
</evidence>
<evidence type="ECO:0000313" key="2">
    <source>
        <dbReference type="Proteomes" id="UP000034201"/>
    </source>
</evidence>
<name>A0A0G1WLU5_9BACT</name>
<proteinExistence type="predicted"/>
<comment type="caution">
    <text evidence="1">The sequence shown here is derived from an EMBL/GenBank/DDBJ whole genome shotgun (WGS) entry which is preliminary data.</text>
</comment>
<gene>
    <name evidence="1" type="ORF">UY61_C0049G0005</name>
</gene>
<dbReference type="EMBL" id="LCQQ01000049">
    <property type="protein sequence ID" value="KKW19803.1"/>
    <property type="molecule type" value="Genomic_DNA"/>
</dbReference>